<evidence type="ECO:0000256" key="2">
    <source>
        <dbReference type="ARBA" id="ARBA00003145"/>
    </source>
</evidence>
<sequence length="499" mass="56954">MAFIQTEESSSKPTRVARHQSLIKVGVNAWRLVPARRIAMLVDAADYYRHLEEAFATAQRSILIAGWDFNGEIALRPDRPGAERLGHYLRRLVDERLDLHIHILVWSNGPIYSARQMRVFPKEPWANHPRINLCYDRHHPWRGCHHQKIVCIDDKIAFSGGIDLTVHRWDTSDHFEIDSRRKDLNGTLYPAVHDVQLAVDGEAARSLADLLRARWLTCKGTRIAPVRVDGNRWPAGLKPDLRNVDVAIARTAPAAFGRKGSREIELLNETALKAARRSVYIETQYLTCRRIGRLIERRLREPDGPEIIIVVPQECHGGLERLFMGGNRDRLVRRLRRADIYGRLRVVYPVVVDSEGAHEAPIFVHSKVMIIDDRFARIGSSNLNNRSCGMDTECDLAIEAATPSERAAVARLRDRLLAEHLGMTPVEVQSRIHKQRSIVEVIDNYSRGNRRLKPIVLEADAGPEKPIPLTALFDPKKPVQPSRYFGKCLQILRVWLSRR</sequence>
<dbReference type="InterPro" id="IPR025202">
    <property type="entry name" value="PLD-like_dom"/>
</dbReference>
<evidence type="ECO:0000256" key="9">
    <source>
        <dbReference type="ARBA" id="ARBA00029594"/>
    </source>
</evidence>
<keyword evidence="7" id="KW-0378">Hydrolase</keyword>
<dbReference type="InterPro" id="IPR015679">
    <property type="entry name" value="PLipase_D_fam"/>
</dbReference>
<keyword evidence="8" id="KW-0443">Lipid metabolism</keyword>
<organism evidence="11 12">
    <name type="scientific">Phyllobacterium bourgognense</name>
    <dbReference type="NCBI Taxonomy" id="314236"/>
    <lineage>
        <taxon>Bacteria</taxon>
        <taxon>Pseudomonadati</taxon>
        <taxon>Pseudomonadota</taxon>
        <taxon>Alphaproteobacteria</taxon>
        <taxon>Hyphomicrobiales</taxon>
        <taxon>Phyllobacteriaceae</taxon>
        <taxon>Phyllobacterium</taxon>
    </lineage>
</organism>
<protein>
    <recommendedName>
        <fullName evidence="4">Phospholipase D</fullName>
    </recommendedName>
    <alternativeName>
        <fullName evidence="9">Choline phosphatase</fullName>
    </alternativeName>
</protein>
<comment type="subcellular location">
    <subcellularLocation>
        <location evidence="3">Secreted</location>
    </subcellularLocation>
</comment>
<evidence type="ECO:0000256" key="4">
    <source>
        <dbReference type="ARBA" id="ARBA00018392"/>
    </source>
</evidence>
<keyword evidence="5" id="KW-0964">Secreted</keyword>
<dbReference type="InterPro" id="IPR001736">
    <property type="entry name" value="PLipase_D/transphosphatidylase"/>
</dbReference>
<evidence type="ECO:0000256" key="3">
    <source>
        <dbReference type="ARBA" id="ARBA00004613"/>
    </source>
</evidence>
<dbReference type="PANTHER" id="PTHR18896">
    <property type="entry name" value="PHOSPHOLIPASE D"/>
    <property type="match status" value="1"/>
</dbReference>
<dbReference type="Gene3D" id="3.30.870.10">
    <property type="entry name" value="Endonuclease Chain A"/>
    <property type="match status" value="2"/>
</dbReference>
<keyword evidence="12" id="KW-1185">Reference proteome</keyword>
<reference evidence="11 12" key="1">
    <citation type="submission" date="2018-07" db="EMBL/GenBank/DDBJ databases">
        <title>Genomic Encyclopedia of Type Strains, Phase III (KMG-III): the genomes of soil and plant-associated and newly described type strains.</title>
        <authorList>
            <person name="Whitman W."/>
        </authorList>
    </citation>
    <scope>NUCLEOTIDE SEQUENCE [LARGE SCALE GENOMIC DNA]</scope>
    <source>
        <strain evidence="11 12">31-25a</strain>
    </source>
</reference>
<evidence type="ECO:0000256" key="8">
    <source>
        <dbReference type="ARBA" id="ARBA00023098"/>
    </source>
</evidence>
<dbReference type="PROSITE" id="PS50035">
    <property type="entry name" value="PLD"/>
    <property type="match status" value="2"/>
</dbReference>
<dbReference type="SMART" id="SM00155">
    <property type="entry name" value="PLDc"/>
    <property type="match status" value="2"/>
</dbReference>
<comment type="catalytic activity">
    <reaction evidence="1">
        <text>a 1,2-diacyl-sn-glycero-3-phosphocholine + H2O = a 1,2-diacyl-sn-glycero-3-phosphate + choline + H(+)</text>
        <dbReference type="Rhea" id="RHEA:14445"/>
        <dbReference type="ChEBI" id="CHEBI:15354"/>
        <dbReference type="ChEBI" id="CHEBI:15377"/>
        <dbReference type="ChEBI" id="CHEBI:15378"/>
        <dbReference type="ChEBI" id="CHEBI:57643"/>
        <dbReference type="ChEBI" id="CHEBI:58608"/>
        <dbReference type="EC" id="3.1.4.4"/>
    </reaction>
</comment>
<dbReference type="EMBL" id="QPJM01000008">
    <property type="protein sequence ID" value="RCW82348.1"/>
    <property type="molecule type" value="Genomic_DNA"/>
</dbReference>
<evidence type="ECO:0000256" key="6">
    <source>
        <dbReference type="ARBA" id="ARBA00022737"/>
    </source>
</evidence>
<dbReference type="GO" id="GO:0009395">
    <property type="term" value="P:phospholipid catabolic process"/>
    <property type="evidence" value="ECO:0007669"/>
    <property type="project" value="TreeGrafter"/>
</dbReference>
<dbReference type="AlphaFoldDB" id="A0A368YRY5"/>
<evidence type="ECO:0000256" key="7">
    <source>
        <dbReference type="ARBA" id="ARBA00022801"/>
    </source>
</evidence>
<gene>
    <name evidence="11" type="ORF">C7476_108162</name>
</gene>
<dbReference type="RefSeq" id="WP_114430815.1">
    <property type="nucleotide sequence ID" value="NZ_QPJM01000008.1"/>
</dbReference>
<evidence type="ECO:0000256" key="5">
    <source>
        <dbReference type="ARBA" id="ARBA00022525"/>
    </source>
</evidence>
<feature type="domain" description="PLD phosphodiesterase" evidence="10">
    <location>
        <begin position="360"/>
        <end position="387"/>
    </location>
</feature>
<dbReference type="CDD" id="cd09143">
    <property type="entry name" value="PLDc_vPLD1_2_like_bac_2"/>
    <property type="match status" value="1"/>
</dbReference>
<name>A0A368YRY5_9HYPH</name>
<evidence type="ECO:0000313" key="12">
    <source>
        <dbReference type="Proteomes" id="UP000253324"/>
    </source>
</evidence>
<evidence type="ECO:0000313" key="11">
    <source>
        <dbReference type="EMBL" id="RCW82348.1"/>
    </source>
</evidence>
<keyword evidence="6" id="KW-0677">Repeat</keyword>
<dbReference type="PANTHER" id="PTHR18896:SF76">
    <property type="entry name" value="PHOSPHOLIPASE"/>
    <property type="match status" value="1"/>
</dbReference>
<dbReference type="CDD" id="cd09140">
    <property type="entry name" value="PLDc_vPLD1_2_like_bac_1"/>
    <property type="match status" value="1"/>
</dbReference>
<comment type="caution">
    <text evidence="11">The sequence shown here is derived from an EMBL/GenBank/DDBJ whole genome shotgun (WGS) entry which is preliminary data.</text>
</comment>
<dbReference type="GO" id="GO:0004630">
    <property type="term" value="F:phospholipase D activity"/>
    <property type="evidence" value="ECO:0007669"/>
    <property type="project" value="UniProtKB-EC"/>
</dbReference>
<dbReference type="OrthoDB" id="9762009at2"/>
<feature type="domain" description="PLD phosphodiesterase" evidence="10">
    <location>
        <begin position="141"/>
        <end position="168"/>
    </location>
</feature>
<comment type="function">
    <text evidence="2">Could be a virulence factor.</text>
</comment>
<proteinExistence type="predicted"/>
<evidence type="ECO:0000256" key="1">
    <source>
        <dbReference type="ARBA" id="ARBA00000798"/>
    </source>
</evidence>
<evidence type="ECO:0000259" key="10">
    <source>
        <dbReference type="PROSITE" id="PS50035"/>
    </source>
</evidence>
<dbReference type="SUPFAM" id="SSF56024">
    <property type="entry name" value="Phospholipase D/nuclease"/>
    <property type="match status" value="2"/>
</dbReference>
<dbReference type="GO" id="GO:0005576">
    <property type="term" value="C:extracellular region"/>
    <property type="evidence" value="ECO:0007669"/>
    <property type="project" value="UniProtKB-SubCell"/>
</dbReference>
<dbReference type="Pfam" id="PF13091">
    <property type="entry name" value="PLDc_2"/>
    <property type="match status" value="1"/>
</dbReference>
<accession>A0A368YRY5</accession>
<dbReference type="Proteomes" id="UP000253324">
    <property type="component" value="Unassembled WGS sequence"/>
</dbReference>